<dbReference type="InterPro" id="IPR025591">
    <property type="entry name" value="RloB"/>
</dbReference>
<organism evidence="1 2">
    <name type="scientific">Stenotrophomonas maltophilia</name>
    <name type="common">Pseudomonas maltophilia</name>
    <name type="synonym">Xanthomonas maltophilia</name>
    <dbReference type="NCBI Taxonomy" id="40324"/>
    <lineage>
        <taxon>Bacteria</taxon>
        <taxon>Pseudomonadati</taxon>
        <taxon>Pseudomonadota</taxon>
        <taxon>Gammaproteobacteria</taxon>
        <taxon>Lysobacterales</taxon>
        <taxon>Lysobacteraceae</taxon>
        <taxon>Stenotrophomonas</taxon>
        <taxon>Stenotrophomonas maltophilia group</taxon>
    </lineage>
</organism>
<dbReference type="Pfam" id="PF13707">
    <property type="entry name" value="RloB"/>
    <property type="match status" value="1"/>
</dbReference>
<evidence type="ECO:0000313" key="1">
    <source>
        <dbReference type="EMBL" id="OWQ52051.1"/>
    </source>
</evidence>
<evidence type="ECO:0000313" key="2">
    <source>
        <dbReference type="Proteomes" id="UP000198157"/>
    </source>
</evidence>
<protein>
    <recommendedName>
        <fullName evidence="3">RloB domain-containing protein</fullName>
    </recommendedName>
</protein>
<comment type="caution">
    <text evidence="1">The sequence shown here is derived from an EMBL/GenBank/DDBJ whole genome shotgun (WGS) entry which is preliminary data.</text>
</comment>
<dbReference type="OrthoDB" id="9796523at2"/>
<accession>A0A246HKE0</accession>
<dbReference type="EMBL" id="NIVS01000037">
    <property type="protein sequence ID" value="OWQ52051.1"/>
    <property type="molecule type" value="Genomic_DNA"/>
</dbReference>
<reference evidence="1 2" key="1">
    <citation type="submission" date="2017-06" db="EMBL/GenBank/DDBJ databases">
        <authorList>
            <person name="Kim H.J."/>
            <person name="Triplett B.A."/>
        </authorList>
    </citation>
    <scope>NUCLEOTIDE SEQUENCE [LARGE SCALE GENOMIC DNA]</scope>
    <source>
        <strain evidence="1 2">13146</strain>
    </source>
</reference>
<dbReference type="AlphaFoldDB" id="A0A246HKE0"/>
<dbReference type="Proteomes" id="UP000198157">
    <property type="component" value="Unassembled WGS sequence"/>
</dbReference>
<gene>
    <name evidence="1" type="ORF">CEE60_14105</name>
</gene>
<name>A0A246HKE0_STEMA</name>
<sequence>MKPASSRDLRRRGPSKVVNRTVLIVCEGTKTEPGYLQDLVQDYGIHGDVEITGNCGSAPISVVDKAIELFKERGSYDFVYCVFDRDRHVSFDQAVRKVAEAKLEKMERRRVVSVAKFLAITSAPCFEYWIMLHYSEAAPPMNTFAELLPRLKKIDGFAAYEKGAGRLYASLKDFTDTAIRNAKRVEAAAIRNGSVNPLTRMHTLVEDLRLLRRR</sequence>
<evidence type="ECO:0008006" key="3">
    <source>
        <dbReference type="Google" id="ProtNLM"/>
    </source>
</evidence>
<proteinExistence type="predicted"/>